<feature type="compositionally biased region" description="Basic and acidic residues" evidence="3">
    <location>
        <begin position="270"/>
        <end position="285"/>
    </location>
</feature>
<evidence type="ECO:0000256" key="3">
    <source>
        <dbReference type="SAM" id="MobiDB-lite"/>
    </source>
</evidence>
<evidence type="ECO:0000256" key="1">
    <source>
        <dbReference type="ARBA" id="ARBA00005271"/>
    </source>
</evidence>
<name>A0ABQ8M5M2_LABRO</name>
<feature type="region of interest" description="Disordered" evidence="3">
    <location>
        <begin position="100"/>
        <end position="123"/>
    </location>
</feature>
<comment type="similarity">
    <text evidence="1">Belongs to the formin homology family. Cappuccino subfamily.</text>
</comment>
<feature type="compositionally biased region" description="Basic residues" evidence="3">
    <location>
        <begin position="158"/>
        <end position="169"/>
    </location>
</feature>
<keyword evidence="6" id="KW-1185">Reference proteome</keyword>
<feature type="coiled-coil region" evidence="2">
    <location>
        <begin position="1030"/>
        <end position="1064"/>
    </location>
</feature>
<sequence length="2024" mass="220541">MTVTVHWVSLSLQESHVQVTHSTGVELKPAGGKEDHTQTHTVIFMNDDSLMAVCCAVGACESVCYAMQPVQMLEVPGFRQKLLEALSLGRRQQYCLPHTHEAADAHVPRGRRPSPPASFCRGEEEDSELLSFVTAFSIAPLSSSSSSSESESTSSGPLRRRERRPSSRHGVREPLIMGNQDGKLKRSEAGGATDESAAQDGTKKGSHGKKSRGEGGKKKNKPDRSSVFPHIRKRKSKAKGLLSGSKEDALDELDSVPSLCNKTPDLSGDELGHSDAEPERPRLAADSRQNTLDGPEEEEKKVVSSGSDTDMYSFHSAAEQEDLLADIQQAIRLKQGVILTTAVELPWERDCKQTSGDVKNTPTPDSEPFTVLEAIPKLENGLVSAPHLPEEEEAAVNGHSEEALCAPVAVETVTKEPEAPSPLPSPPPVVAATTSTTSFPDLTASFESAVEAVEEDDRTPPDVPSTDTVSDIDGLGSTGSLECLTVIEPPEEHAVTVQRRKSSVSFPQESPLATRLLKSAVKPYPPISTSYIKTTTRQLSSPSCSPVPSPSHSPLFTRRGRDARAERRRVKRQRSYSITGPISRSADWTEELRTLPPKSAGSADYLEYGGSEGTLRTGGAALTATQRASATQSSTCSFQEVFTGACSDRLTNDFQCEFNVDVGTVRRRSSSRSTAAVTHSQICRNRLSHTLVILRRTLLERFFQQQDSDEPEEAEKLCSRILAMGLLLPFSDCFRETYGSSGQITPKFDSCSVNLSSVIGSYAADRFSTSSVSLSACCRGEREAVHQQRCGSGVLSAADDGRPDAQLRQDARRLRRMEAACGGSSSDGTVELWEVLQFISGCGEDRQTQLDSLQRSSSTLEFTQNNDLHLHPHRAVECVLIRATSAVTCRPAPPAPVVFIHVCFQRSEWCFNWRSMGSPVLLRLVKIKALSLCSLTLSDHHDQLYTWAAVSQPPPSLEHLEGRLPGHLKNLWPPTRPGAEDQDRTLPKYSEDEVEEQEEHQAVVSDLKKQQEKEIWHIQEESVLKTVRLKQEHVCVIEQLEQTIEDLRSKIAELEKQQPLLEREVLTQDQECGGEERLLPDVCHVDLQTENTALLPLEAKSVQTSPVDESFRFKVPPVEAQAPDSSLPPETETASQGFVCTCQQQPGASVPPPPPPLPPGMGAPPPPPPPPPLPGISALPAPPPLPGSSLPPPPPPLPGTSAPPPAPPPLPGMGAPPPPPPLPGMGAPPPPPPLPGMGAPPPAPPPPPPLPGMAAPPPPPPLPGMGAPPPPPPLPGVSVPPPLPTAGLAPPPPPPPGPPPLAPGPPLAFSLGSLPPPLPLGLYALGAAQEKPPRKHIVEPPRPMKPLYWTRIQLHTKKDSNALVWEKIEEPSVDFDEFVELFSKTAVKEKKKPLSDTISRSKTKQVSRDGCGQRFWPVRCYVCGSDETALSKCPSAWHRRAPLPDSSSDWKYGRKEQNPPHKYHKVLQTPLALSDLCQDVLVCVCGNAISSHIQILTAPACHIRLSVSVLRLSGCGSGASCGAFWDGSCSEVFGACGCFVPRDAEAPRLMADGDVVKLLNTKRSQAVGILMSSLHLDMKDIQHAILNLDNTVVDLETLQALYENRAQQDELEKIEKHVKSSKDKEGSKPLDKPEQFLHQLSQIPDFSGRVFCILFQSTFTECISSVQRKLQILQKVCKTLQSGSGVLQVLGLVLAFGNFMNGGNRTRGQADGFSLDILPKLKDVKSSDNSKSLLSYIVSYYLRHFDEDAGRETCVFPLPEPHDLFQASQMKFEDLTKDLLRLRKDLRACTAEVEKVCSVATEEHLQPFKDKMEAFVSEGEWDGAVNVGMMGFSDSLKCDWCQLNWGIPGIPPTSLLRIDFVQRRFLRVEITGLTAISRRGFVVVCFSYAAAAEEDLGYFSVCVSLLRNRDDAKTELESQESQLSDTHKMFLELCVFFSVKAKSGEKEVSPNTTFSVWHEFSTDFKDTWKKENKIILQERYVNKHAAALSSITPLLFSPGSGAALGRNRSGMLDDSPVLEILEQP</sequence>
<dbReference type="PANTHER" id="PTHR45920:SF7">
    <property type="entry name" value="FORMIN-G"/>
    <property type="match status" value="1"/>
</dbReference>
<accession>A0ABQ8M5M2</accession>
<dbReference type="Proteomes" id="UP000830375">
    <property type="component" value="Unassembled WGS sequence"/>
</dbReference>
<dbReference type="PRINTS" id="PR01217">
    <property type="entry name" value="PRICHEXTENSN"/>
</dbReference>
<feature type="region of interest" description="Disordered" evidence="3">
    <location>
        <begin position="536"/>
        <end position="576"/>
    </location>
</feature>
<organism evidence="5 6">
    <name type="scientific">Labeo rohita</name>
    <name type="common">Indian major carp</name>
    <name type="synonym">Cyprinus rohita</name>
    <dbReference type="NCBI Taxonomy" id="84645"/>
    <lineage>
        <taxon>Eukaryota</taxon>
        <taxon>Metazoa</taxon>
        <taxon>Chordata</taxon>
        <taxon>Craniata</taxon>
        <taxon>Vertebrata</taxon>
        <taxon>Euteleostomi</taxon>
        <taxon>Actinopterygii</taxon>
        <taxon>Neopterygii</taxon>
        <taxon>Teleostei</taxon>
        <taxon>Ostariophysi</taxon>
        <taxon>Cypriniformes</taxon>
        <taxon>Cyprinidae</taxon>
        <taxon>Labeoninae</taxon>
        <taxon>Labeonini</taxon>
        <taxon>Labeo</taxon>
    </lineage>
</organism>
<feature type="domain" description="FH2" evidence="4">
    <location>
        <begin position="1497"/>
        <end position="1990"/>
    </location>
</feature>
<dbReference type="Gene3D" id="1.20.58.2220">
    <property type="entry name" value="Formin, FH2 domain"/>
    <property type="match status" value="3"/>
</dbReference>
<dbReference type="Pfam" id="PF02181">
    <property type="entry name" value="FH2"/>
    <property type="match status" value="1"/>
</dbReference>
<feature type="compositionally biased region" description="Low complexity" evidence="3">
    <location>
        <begin position="142"/>
        <end position="157"/>
    </location>
</feature>
<dbReference type="SUPFAM" id="SSF101447">
    <property type="entry name" value="Formin homology 2 domain (FH2 domain)"/>
    <property type="match status" value="2"/>
</dbReference>
<feature type="region of interest" description="Disordered" evidence="3">
    <location>
        <begin position="453"/>
        <end position="478"/>
    </location>
</feature>
<feature type="compositionally biased region" description="Pro residues" evidence="3">
    <location>
        <begin position="419"/>
        <end position="429"/>
    </location>
</feature>
<evidence type="ECO:0000313" key="6">
    <source>
        <dbReference type="Proteomes" id="UP000830375"/>
    </source>
</evidence>
<evidence type="ECO:0000313" key="5">
    <source>
        <dbReference type="EMBL" id="KAI2658202.1"/>
    </source>
</evidence>
<dbReference type="EMBL" id="JACTAM010000012">
    <property type="protein sequence ID" value="KAI2658202.1"/>
    <property type="molecule type" value="Genomic_DNA"/>
</dbReference>
<reference evidence="5 6" key="1">
    <citation type="submission" date="2022-01" db="EMBL/GenBank/DDBJ databases">
        <title>A high-quality chromosome-level genome assembly of rohu carp, Labeo rohita.</title>
        <authorList>
            <person name="Arick M.A. II"/>
            <person name="Hsu C.-Y."/>
            <person name="Magbanua Z."/>
            <person name="Pechanova O."/>
            <person name="Grover C."/>
            <person name="Miller E."/>
            <person name="Thrash A."/>
            <person name="Ezzel L."/>
            <person name="Alam S."/>
            <person name="Benzie J."/>
            <person name="Hamilton M."/>
            <person name="Karsi A."/>
            <person name="Lawrence M.L."/>
            <person name="Peterson D.G."/>
        </authorList>
    </citation>
    <scope>NUCLEOTIDE SEQUENCE [LARGE SCALE GENOMIC DNA]</scope>
    <source>
        <strain evidence="6">BAU-BD-2019</strain>
        <tissue evidence="5">Blood</tissue>
    </source>
</reference>
<feature type="region of interest" description="Disordered" evidence="3">
    <location>
        <begin position="142"/>
        <end position="309"/>
    </location>
</feature>
<proteinExistence type="inferred from homology"/>
<keyword evidence="2" id="KW-0175">Coiled coil</keyword>
<dbReference type="PANTHER" id="PTHR45920">
    <property type="entry name" value="FORMIN HOMOLOGY 2 DOMAIN CONTAINING, ISOFORM I"/>
    <property type="match status" value="1"/>
</dbReference>
<feature type="compositionally biased region" description="Pro residues" evidence="3">
    <location>
        <begin position="1149"/>
        <end position="1306"/>
    </location>
</feature>
<dbReference type="PROSITE" id="PS51444">
    <property type="entry name" value="FH2"/>
    <property type="match status" value="1"/>
</dbReference>
<dbReference type="InterPro" id="IPR042201">
    <property type="entry name" value="FH2_Formin_sf"/>
</dbReference>
<feature type="region of interest" description="Disordered" evidence="3">
    <location>
        <begin position="1143"/>
        <end position="1308"/>
    </location>
</feature>
<protein>
    <submittedName>
        <fullName evidence="5">Formin-2</fullName>
    </submittedName>
</protein>
<evidence type="ECO:0000259" key="4">
    <source>
        <dbReference type="PROSITE" id="PS51444"/>
    </source>
</evidence>
<dbReference type="SMART" id="SM00498">
    <property type="entry name" value="FH2"/>
    <property type="match status" value="1"/>
</dbReference>
<dbReference type="InterPro" id="IPR015425">
    <property type="entry name" value="FH2_Formin"/>
</dbReference>
<feature type="region of interest" description="Disordered" evidence="3">
    <location>
        <begin position="415"/>
        <end position="435"/>
    </location>
</feature>
<evidence type="ECO:0000256" key="2">
    <source>
        <dbReference type="SAM" id="Coils"/>
    </source>
</evidence>
<comment type="caution">
    <text evidence="5">The sequence shown here is derived from an EMBL/GenBank/DDBJ whole genome shotgun (WGS) entry which is preliminary data.</text>
</comment>
<gene>
    <name evidence="5" type="ORF">H4Q32_016214</name>
</gene>